<dbReference type="PANTHER" id="PTHR10642:SF31">
    <property type="entry name" value="RIBONUCLEASE H1"/>
    <property type="match status" value="1"/>
</dbReference>
<dbReference type="InterPro" id="IPR050092">
    <property type="entry name" value="RNase_H"/>
</dbReference>
<dbReference type="InterPro" id="IPR012337">
    <property type="entry name" value="RNaseH-like_sf"/>
</dbReference>
<comment type="similarity">
    <text evidence="1">Belongs to the RNase H family.</text>
</comment>
<dbReference type="Proteomes" id="UP000801492">
    <property type="component" value="Unassembled WGS sequence"/>
</dbReference>
<evidence type="ECO:0000256" key="1">
    <source>
        <dbReference type="ARBA" id="ARBA00005300"/>
    </source>
</evidence>
<evidence type="ECO:0000313" key="4">
    <source>
        <dbReference type="Proteomes" id="UP000801492"/>
    </source>
</evidence>
<gene>
    <name evidence="3" type="ORF">ILUMI_07526</name>
</gene>
<evidence type="ECO:0000313" key="3">
    <source>
        <dbReference type="EMBL" id="KAF2898655.1"/>
    </source>
</evidence>
<feature type="domain" description="RNase H type-1" evidence="2">
    <location>
        <begin position="1"/>
        <end position="148"/>
    </location>
</feature>
<accession>A0A8K0D3A9</accession>
<protein>
    <recommendedName>
        <fullName evidence="2">RNase H type-1 domain-containing protein</fullName>
    </recommendedName>
</protein>
<keyword evidence="4" id="KW-1185">Reference proteome</keyword>
<dbReference type="OrthoDB" id="407198at2759"/>
<sequence>MMENFYLDGGYTVVYVTKDWNGQNEATAVWFGNNHPLNISRRATQGPAADVQACTEAVQIAYRNDITKLMIKTDISYVYNAMTAWIHKWRENGWQTVNETYVRDRRDFQILDHNCELLGEVVWKLIGIEEEDAKCCLKAKLFARQSLP</sequence>
<dbReference type="PROSITE" id="PS50879">
    <property type="entry name" value="RNASE_H_1"/>
    <property type="match status" value="1"/>
</dbReference>
<dbReference type="Gene3D" id="3.30.420.10">
    <property type="entry name" value="Ribonuclease H-like superfamily/Ribonuclease H"/>
    <property type="match status" value="1"/>
</dbReference>
<dbReference type="GO" id="GO:0004523">
    <property type="term" value="F:RNA-DNA hybrid ribonuclease activity"/>
    <property type="evidence" value="ECO:0007669"/>
    <property type="project" value="InterPro"/>
</dbReference>
<name>A0A8K0D3A9_IGNLU</name>
<dbReference type="InterPro" id="IPR002156">
    <property type="entry name" value="RNaseH_domain"/>
</dbReference>
<reference evidence="3" key="1">
    <citation type="submission" date="2019-08" db="EMBL/GenBank/DDBJ databases">
        <title>The genome of the North American firefly Photinus pyralis.</title>
        <authorList>
            <consortium name="Photinus pyralis genome working group"/>
            <person name="Fallon T.R."/>
            <person name="Sander Lower S.E."/>
            <person name="Weng J.-K."/>
        </authorList>
    </citation>
    <scope>NUCLEOTIDE SEQUENCE</scope>
    <source>
        <strain evidence="3">TRF0915ILg1</strain>
        <tissue evidence="3">Whole body</tissue>
    </source>
</reference>
<dbReference type="GO" id="GO:0043137">
    <property type="term" value="P:DNA replication, removal of RNA primer"/>
    <property type="evidence" value="ECO:0007669"/>
    <property type="project" value="TreeGrafter"/>
</dbReference>
<evidence type="ECO:0000259" key="2">
    <source>
        <dbReference type="PROSITE" id="PS50879"/>
    </source>
</evidence>
<organism evidence="3 4">
    <name type="scientific">Ignelater luminosus</name>
    <name type="common">Cucubano</name>
    <name type="synonym">Pyrophorus luminosus</name>
    <dbReference type="NCBI Taxonomy" id="2038154"/>
    <lineage>
        <taxon>Eukaryota</taxon>
        <taxon>Metazoa</taxon>
        <taxon>Ecdysozoa</taxon>
        <taxon>Arthropoda</taxon>
        <taxon>Hexapoda</taxon>
        <taxon>Insecta</taxon>
        <taxon>Pterygota</taxon>
        <taxon>Neoptera</taxon>
        <taxon>Endopterygota</taxon>
        <taxon>Coleoptera</taxon>
        <taxon>Polyphaga</taxon>
        <taxon>Elateriformia</taxon>
        <taxon>Elateroidea</taxon>
        <taxon>Elateridae</taxon>
        <taxon>Agrypninae</taxon>
        <taxon>Pyrophorini</taxon>
        <taxon>Ignelater</taxon>
    </lineage>
</organism>
<dbReference type="SUPFAM" id="SSF53098">
    <property type="entry name" value="Ribonuclease H-like"/>
    <property type="match status" value="1"/>
</dbReference>
<dbReference type="GO" id="GO:0003676">
    <property type="term" value="F:nucleic acid binding"/>
    <property type="evidence" value="ECO:0007669"/>
    <property type="project" value="InterPro"/>
</dbReference>
<dbReference type="Pfam" id="PF00075">
    <property type="entry name" value="RNase_H"/>
    <property type="match status" value="1"/>
</dbReference>
<dbReference type="AlphaFoldDB" id="A0A8K0D3A9"/>
<comment type="caution">
    <text evidence="3">The sequence shown here is derived from an EMBL/GenBank/DDBJ whole genome shotgun (WGS) entry which is preliminary data.</text>
</comment>
<dbReference type="PANTHER" id="PTHR10642">
    <property type="entry name" value="RIBONUCLEASE H1"/>
    <property type="match status" value="1"/>
</dbReference>
<dbReference type="EMBL" id="VTPC01003369">
    <property type="protein sequence ID" value="KAF2898655.1"/>
    <property type="molecule type" value="Genomic_DNA"/>
</dbReference>
<proteinExistence type="inferred from homology"/>
<dbReference type="InterPro" id="IPR036397">
    <property type="entry name" value="RNaseH_sf"/>
</dbReference>